<accession>A0A645BAP9</accession>
<evidence type="ECO:0000313" key="1">
    <source>
        <dbReference type="EMBL" id="MPM61721.1"/>
    </source>
</evidence>
<protein>
    <submittedName>
        <fullName evidence="1">Uncharacterized protein</fullName>
    </submittedName>
</protein>
<comment type="caution">
    <text evidence="1">The sequence shown here is derived from an EMBL/GenBank/DDBJ whole genome shotgun (WGS) entry which is preliminary data.</text>
</comment>
<dbReference type="EMBL" id="VSSQ01018494">
    <property type="protein sequence ID" value="MPM61721.1"/>
    <property type="molecule type" value="Genomic_DNA"/>
</dbReference>
<dbReference type="AlphaFoldDB" id="A0A645BAP9"/>
<sequence>MLFRCAATSIHENSRIIEARDTRGIFIGPFPFNTRQYLTLAALIPIPSSQGIRHLIPFIVPVITPHMIGSSVPKQSQCEVRKPFAACSSLVKSVDDPCTSQIKARTVLFVKSIPRTIVLHRGIKLLVVRLILEGFLVQLAYSLQQRPHDAPIRNDAKVCLCQLLAQLSR</sequence>
<proteinExistence type="predicted"/>
<name>A0A645BAP9_9ZZZZ</name>
<organism evidence="1">
    <name type="scientific">bioreactor metagenome</name>
    <dbReference type="NCBI Taxonomy" id="1076179"/>
    <lineage>
        <taxon>unclassified sequences</taxon>
        <taxon>metagenomes</taxon>
        <taxon>ecological metagenomes</taxon>
    </lineage>
</organism>
<gene>
    <name evidence="1" type="ORF">SDC9_108581</name>
</gene>
<reference evidence="1" key="1">
    <citation type="submission" date="2019-08" db="EMBL/GenBank/DDBJ databases">
        <authorList>
            <person name="Kucharzyk K."/>
            <person name="Murdoch R.W."/>
            <person name="Higgins S."/>
            <person name="Loffler F."/>
        </authorList>
    </citation>
    <scope>NUCLEOTIDE SEQUENCE</scope>
</reference>